<dbReference type="InterPro" id="IPR012338">
    <property type="entry name" value="Beta-lactam/transpept-like"/>
</dbReference>
<proteinExistence type="predicted"/>
<organism evidence="4 5">
    <name type="scientific">Massilia soli</name>
    <dbReference type="NCBI Taxonomy" id="2792854"/>
    <lineage>
        <taxon>Bacteria</taxon>
        <taxon>Pseudomonadati</taxon>
        <taxon>Pseudomonadota</taxon>
        <taxon>Betaproteobacteria</taxon>
        <taxon>Burkholderiales</taxon>
        <taxon>Oxalobacteraceae</taxon>
        <taxon>Telluria group</taxon>
        <taxon>Massilia</taxon>
    </lineage>
</organism>
<protein>
    <submittedName>
        <fullName evidence="4">Beta-lactamase family protein</fullName>
    </submittedName>
</protein>
<evidence type="ECO:0000256" key="1">
    <source>
        <dbReference type="SAM" id="Phobius"/>
    </source>
</evidence>
<dbReference type="PANTHER" id="PTHR46825">
    <property type="entry name" value="D-ALANYL-D-ALANINE-CARBOXYPEPTIDASE/ENDOPEPTIDASE AMPH"/>
    <property type="match status" value="1"/>
</dbReference>
<keyword evidence="1" id="KW-1133">Transmembrane helix</keyword>
<feature type="signal peptide" evidence="2">
    <location>
        <begin position="1"/>
        <end position="18"/>
    </location>
</feature>
<keyword evidence="1" id="KW-0812">Transmembrane</keyword>
<feature type="domain" description="Beta-lactamase-related" evidence="3">
    <location>
        <begin position="42"/>
        <end position="359"/>
    </location>
</feature>
<reference evidence="4 5" key="1">
    <citation type="submission" date="2021-08" db="EMBL/GenBank/DDBJ databases">
        <title>Massilia sp. R798.</title>
        <authorList>
            <person name="Baek J.H."/>
            <person name="Jung H.S."/>
            <person name="Kim K.R."/>
            <person name="Jeon C.O."/>
        </authorList>
    </citation>
    <scope>NUCLEOTIDE SEQUENCE [LARGE SCALE GENOMIC DNA]</scope>
    <source>
        <strain evidence="4 5">R798</strain>
    </source>
</reference>
<dbReference type="Gene3D" id="3.40.710.10">
    <property type="entry name" value="DD-peptidase/beta-lactamase superfamily"/>
    <property type="match status" value="1"/>
</dbReference>
<dbReference type="EMBL" id="JAFBIL020000005">
    <property type="protein sequence ID" value="MBZ2208282.1"/>
    <property type="molecule type" value="Genomic_DNA"/>
</dbReference>
<keyword evidence="1" id="KW-0472">Membrane</keyword>
<gene>
    <name evidence="4" type="ORF">I4X03_013530</name>
</gene>
<keyword evidence="5" id="KW-1185">Reference proteome</keyword>
<keyword evidence="2" id="KW-0732">Signal</keyword>
<feature type="transmembrane region" description="Helical" evidence="1">
    <location>
        <begin position="535"/>
        <end position="558"/>
    </location>
</feature>
<feature type="chain" id="PRO_5046823501" evidence="2">
    <location>
        <begin position="19"/>
        <end position="634"/>
    </location>
</feature>
<evidence type="ECO:0000313" key="5">
    <source>
        <dbReference type="Proteomes" id="UP000809349"/>
    </source>
</evidence>
<evidence type="ECO:0000313" key="4">
    <source>
        <dbReference type="EMBL" id="MBZ2208282.1"/>
    </source>
</evidence>
<dbReference type="Proteomes" id="UP000809349">
    <property type="component" value="Unassembled WGS sequence"/>
</dbReference>
<accession>A0ABS7SQQ6</accession>
<dbReference type="SUPFAM" id="SSF56601">
    <property type="entry name" value="beta-lactamase/transpeptidase-like"/>
    <property type="match status" value="1"/>
</dbReference>
<feature type="transmembrane region" description="Helical" evidence="1">
    <location>
        <begin position="570"/>
        <end position="589"/>
    </location>
</feature>
<name>A0ABS7SQQ6_9BURK</name>
<dbReference type="InterPro" id="IPR001466">
    <property type="entry name" value="Beta-lactam-related"/>
</dbReference>
<comment type="caution">
    <text evidence="4">The sequence shown here is derived from an EMBL/GenBank/DDBJ whole genome shotgun (WGS) entry which is preliminary data.</text>
</comment>
<dbReference type="PANTHER" id="PTHR46825:SF9">
    <property type="entry name" value="BETA-LACTAMASE-RELATED DOMAIN-CONTAINING PROTEIN"/>
    <property type="match status" value="1"/>
</dbReference>
<evidence type="ECO:0000259" key="3">
    <source>
        <dbReference type="Pfam" id="PF00144"/>
    </source>
</evidence>
<dbReference type="RefSeq" id="WP_223468772.1">
    <property type="nucleotide sequence ID" value="NZ_JAFBIL020000005.1"/>
</dbReference>
<evidence type="ECO:0000256" key="2">
    <source>
        <dbReference type="SAM" id="SignalP"/>
    </source>
</evidence>
<sequence>MLGRLLLCGALLMAPAWASSAAAATARPALERMTSADLASLFDAIIPAQLAHNDIAGAAVAVVRDGRVVFAKGYGYADAASRKPVSASDTLFRIGSVSKLFTWTAVMQLVEQGKIDLSADVNQYLDFRIPDAFGKPVTMRHLMTHTAGFEDAYQGLWRQRPDQSPYLRLDTAMRVPQRIFAPGTVAAYSNYGAALAGYIVQRVSGEPFDAYVERHITGRLGMSRTTFLQPLPGALAPHMSSGYRLGSGGAKPFELMLSPAGGASATATDMARFMLANLGGARILDPGTTALMHSPQHAFDGRDNAVGLGWTNLARNGQRLIGHDGATLYFHANLVLVPAAGTGIFIAYNSSGNGAGGASGPVLRAFFERYFPHPPPARPSLSMPASAMPDIAGSYMPSRRGQSNLAYLAALLGQTRVSANRDGTIRVERLLGQSRQPPIAWRQTAPGYWEDNAGLRRHLIFKRDSSGQWQFSDGNPGNVQQRAAWYQDQRVVMGLAVLSIGVSALSVAAWPVAAWRRRRAGRGTGKLAAHAPIHAAAAITLSMWGAAAALAVAAATHIERLPSAWFDTSLQVLQVAGWLSPLILGGLAWRWKRLHGKQAQPATVLVHLGLVYMAALASLWLAYQVNLLTFPPGY</sequence>
<dbReference type="Pfam" id="PF00144">
    <property type="entry name" value="Beta-lactamase"/>
    <property type="match status" value="1"/>
</dbReference>
<dbReference type="InterPro" id="IPR050491">
    <property type="entry name" value="AmpC-like"/>
</dbReference>
<feature type="transmembrane region" description="Helical" evidence="1">
    <location>
        <begin position="601"/>
        <end position="623"/>
    </location>
</feature>
<feature type="transmembrane region" description="Helical" evidence="1">
    <location>
        <begin position="491"/>
        <end position="514"/>
    </location>
</feature>